<organism evidence="2 3">
    <name type="scientific">Croceicoccus pelagius</name>
    <dbReference type="NCBI Taxonomy" id="1703341"/>
    <lineage>
        <taxon>Bacteria</taxon>
        <taxon>Pseudomonadati</taxon>
        <taxon>Pseudomonadota</taxon>
        <taxon>Alphaproteobacteria</taxon>
        <taxon>Sphingomonadales</taxon>
        <taxon>Erythrobacteraceae</taxon>
        <taxon>Croceicoccus</taxon>
    </lineage>
</organism>
<name>A0A916YIU1_9SPHN</name>
<sequence>MLDSTRYESDASDSADLATERSLAEDIKALVSDGRLLAEAEIDFHKKRAIYGANEGKNVAISFAVAGVLAFFAVMGLVFGLILALGQIITYWGSTAVVVGALLLVAMIFVSKGKSRLNRMKIVLSTEEEV</sequence>
<dbReference type="Pfam" id="PF07332">
    <property type="entry name" value="Phage_holin_3_6"/>
    <property type="match status" value="1"/>
</dbReference>
<evidence type="ECO:0000313" key="2">
    <source>
        <dbReference type="EMBL" id="GGD47455.1"/>
    </source>
</evidence>
<dbReference type="EMBL" id="BMIO01000006">
    <property type="protein sequence ID" value="GGD47455.1"/>
    <property type="molecule type" value="Genomic_DNA"/>
</dbReference>
<keyword evidence="3" id="KW-1185">Reference proteome</keyword>
<keyword evidence="1" id="KW-0812">Transmembrane</keyword>
<dbReference type="RefSeq" id="WP_066761685.1">
    <property type="nucleotide sequence ID" value="NZ_BMIO01000006.1"/>
</dbReference>
<keyword evidence="1" id="KW-0472">Membrane</keyword>
<dbReference type="Proteomes" id="UP000598997">
    <property type="component" value="Unassembled WGS sequence"/>
</dbReference>
<accession>A0A916YIU1</accession>
<comment type="caution">
    <text evidence="2">The sequence shown here is derived from an EMBL/GenBank/DDBJ whole genome shotgun (WGS) entry which is preliminary data.</text>
</comment>
<gene>
    <name evidence="2" type="ORF">GCM10010989_22200</name>
</gene>
<reference evidence="2 3" key="1">
    <citation type="journal article" date="2014" name="Int. J. Syst. Evol. Microbiol.">
        <title>Complete genome sequence of Corynebacterium casei LMG S-19264T (=DSM 44701T), isolated from a smear-ripened cheese.</title>
        <authorList>
            <consortium name="US DOE Joint Genome Institute (JGI-PGF)"/>
            <person name="Walter F."/>
            <person name="Albersmeier A."/>
            <person name="Kalinowski J."/>
            <person name="Ruckert C."/>
        </authorList>
    </citation>
    <scope>NUCLEOTIDE SEQUENCE [LARGE SCALE GENOMIC DNA]</scope>
    <source>
        <strain evidence="2 3">CGMCC 1.15358</strain>
    </source>
</reference>
<evidence type="ECO:0000313" key="3">
    <source>
        <dbReference type="Proteomes" id="UP000598997"/>
    </source>
</evidence>
<evidence type="ECO:0008006" key="4">
    <source>
        <dbReference type="Google" id="ProtNLM"/>
    </source>
</evidence>
<dbReference type="InterPro" id="IPR009937">
    <property type="entry name" value="Phage_holin_3_6"/>
</dbReference>
<evidence type="ECO:0000256" key="1">
    <source>
        <dbReference type="SAM" id="Phobius"/>
    </source>
</evidence>
<keyword evidence="1" id="KW-1133">Transmembrane helix</keyword>
<feature type="transmembrane region" description="Helical" evidence="1">
    <location>
        <begin position="59"/>
        <end position="83"/>
    </location>
</feature>
<feature type="transmembrane region" description="Helical" evidence="1">
    <location>
        <begin position="89"/>
        <end position="110"/>
    </location>
</feature>
<dbReference type="OrthoDB" id="7433184at2"/>
<proteinExistence type="predicted"/>
<protein>
    <recommendedName>
        <fullName evidence="4">Holin-X, holin superfamily III</fullName>
    </recommendedName>
</protein>
<dbReference type="AlphaFoldDB" id="A0A916YIU1"/>